<dbReference type="Proteomes" id="UP000239757">
    <property type="component" value="Unassembled WGS sequence"/>
</dbReference>
<organism evidence="1 2">
    <name type="scientific">Gossypium barbadense</name>
    <name type="common">Sea Island cotton</name>
    <name type="synonym">Hibiscus barbadensis</name>
    <dbReference type="NCBI Taxonomy" id="3634"/>
    <lineage>
        <taxon>Eukaryota</taxon>
        <taxon>Viridiplantae</taxon>
        <taxon>Streptophyta</taxon>
        <taxon>Embryophyta</taxon>
        <taxon>Tracheophyta</taxon>
        <taxon>Spermatophyta</taxon>
        <taxon>Magnoliopsida</taxon>
        <taxon>eudicotyledons</taxon>
        <taxon>Gunneridae</taxon>
        <taxon>Pentapetalae</taxon>
        <taxon>rosids</taxon>
        <taxon>malvids</taxon>
        <taxon>Malvales</taxon>
        <taxon>Malvaceae</taxon>
        <taxon>Malvoideae</taxon>
        <taxon>Gossypium</taxon>
    </lineage>
</organism>
<dbReference type="AlphaFoldDB" id="A0A2P5XE29"/>
<evidence type="ECO:0000313" key="1">
    <source>
        <dbReference type="EMBL" id="PPS01562.1"/>
    </source>
</evidence>
<sequence>MDNVIEKPEAFAVSMEPNFSAFLHNDFLTVFPGKKEPHGITLKRNKTKYATLDEYGATCMAMEGVEVVNGLENKIACNSYKKPLVQ</sequence>
<dbReference type="OrthoDB" id="10265969at2759"/>
<proteinExistence type="predicted"/>
<dbReference type="EMBL" id="KZ665094">
    <property type="protein sequence ID" value="PPS01562.1"/>
    <property type="molecule type" value="Genomic_DNA"/>
</dbReference>
<name>A0A2P5XE29_GOSBA</name>
<protein>
    <submittedName>
        <fullName evidence="1">Uncharacterized protein</fullName>
    </submittedName>
</protein>
<reference evidence="1 2" key="1">
    <citation type="submission" date="2015-01" db="EMBL/GenBank/DDBJ databases">
        <title>Genome of allotetraploid Gossypium barbadense reveals genomic plasticity and fiber elongation in cotton evolution.</title>
        <authorList>
            <person name="Chen X."/>
            <person name="Liu X."/>
            <person name="Zhao B."/>
            <person name="Zheng H."/>
            <person name="Hu Y."/>
            <person name="Lu G."/>
            <person name="Yang C."/>
            <person name="Chen J."/>
            <person name="Shan C."/>
            <person name="Zhang L."/>
            <person name="Zhou Y."/>
            <person name="Wang L."/>
            <person name="Guo W."/>
            <person name="Bai Y."/>
            <person name="Ruan J."/>
            <person name="Shangguan X."/>
            <person name="Mao Y."/>
            <person name="Jiang J."/>
            <person name="Zhu Y."/>
            <person name="Lei J."/>
            <person name="Kang H."/>
            <person name="Chen S."/>
            <person name="He X."/>
            <person name="Wang R."/>
            <person name="Wang Y."/>
            <person name="Chen J."/>
            <person name="Wang L."/>
            <person name="Yu S."/>
            <person name="Wang B."/>
            <person name="Wei J."/>
            <person name="Song S."/>
            <person name="Lu X."/>
            <person name="Gao Z."/>
            <person name="Gu W."/>
            <person name="Deng X."/>
            <person name="Ma D."/>
            <person name="Wang S."/>
            <person name="Liang W."/>
            <person name="Fang L."/>
            <person name="Cai C."/>
            <person name="Zhu X."/>
            <person name="Zhou B."/>
            <person name="Zhang Y."/>
            <person name="Chen Z."/>
            <person name="Xu S."/>
            <person name="Zhu R."/>
            <person name="Wang S."/>
            <person name="Zhang T."/>
            <person name="Zhao G."/>
        </authorList>
    </citation>
    <scope>NUCLEOTIDE SEQUENCE [LARGE SCALE GENOMIC DNA]</scope>
    <source>
        <strain evidence="2">cv. Xinhai21</strain>
        <tissue evidence="1">Leaf</tissue>
    </source>
</reference>
<gene>
    <name evidence="1" type="ORF">GOBAR_AA19088</name>
</gene>
<accession>A0A2P5XE29</accession>
<evidence type="ECO:0000313" key="2">
    <source>
        <dbReference type="Proteomes" id="UP000239757"/>
    </source>
</evidence>